<sequence>MYSLNVPLPPAVHDLTSSLRPRLVGFDRVRDSRTRTLVIKRLDADDRREYLGVERRAKKALRGAPAFEARIGDVGVFRDPPRGRAPVVYLAVESPGLRSIHERLTDALGAVPDLEGDGYTPHVTLARGGGGRAIDRLRDATFEPVTWTVDELEFYDARHAERIDAVPLPA</sequence>
<evidence type="ECO:0000313" key="2">
    <source>
        <dbReference type="Proteomes" id="UP000060390"/>
    </source>
</evidence>
<dbReference type="PATRIC" id="fig|1604004.5.peg.2280"/>
<protein>
    <submittedName>
        <fullName evidence="1">Phosphoesterase HXTX</fullName>
    </submittedName>
</protein>
<dbReference type="InterPro" id="IPR009097">
    <property type="entry name" value="Cyclic_Pdiesterase"/>
</dbReference>
<dbReference type="RefSeq" id="WP_054519989.1">
    <property type="nucleotide sequence ID" value="NZ_CP011564.1"/>
</dbReference>
<reference evidence="2" key="1">
    <citation type="submission" date="2015-05" db="EMBL/GenBank/DDBJ databases">
        <title>Complete genome sequence of Halanaeroarchaeum sulfurireducens type strain M27-SA2, a sulfate-reducer haloarchaeon from marine anoxic lake Medee.</title>
        <authorList>
            <person name="Messina E."/>
            <person name="Kublanov I.V."/>
            <person name="Toshchakov S."/>
            <person name="Arcadi E."/>
            <person name="La Spada G."/>
            <person name="La Cono V."/>
            <person name="Yakimov M.M."/>
        </authorList>
    </citation>
    <scope>NUCLEOTIDE SEQUENCE [LARGE SCALE GENOMIC DNA]</scope>
    <source>
        <strain evidence="2">M27-SA2</strain>
    </source>
</reference>
<dbReference type="Proteomes" id="UP000060390">
    <property type="component" value="Chromosome"/>
</dbReference>
<name>A0A0N9MLZ5_9EURY</name>
<dbReference type="Pfam" id="PF13563">
    <property type="entry name" value="2_5_RNA_ligase2"/>
    <property type="match status" value="1"/>
</dbReference>
<gene>
    <name evidence="1" type="ORF">HLASA_2167</name>
</gene>
<evidence type="ECO:0000313" key="1">
    <source>
        <dbReference type="EMBL" id="ALG83036.1"/>
    </source>
</evidence>
<organism evidence="1 2">
    <name type="scientific">Halanaeroarchaeum sulfurireducens</name>
    <dbReference type="NCBI Taxonomy" id="1604004"/>
    <lineage>
        <taxon>Archaea</taxon>
        <taxon>Methanobacteriati</taxon>
        <taxon>Methanobacteriota</taxon>
        <taxon>Stenosarchaea group</taxon>
        <taxon>Halobacteria</taxon>
        <taxon>Halobacteriales</taxon>
        <taxon>Halobacteriaceae</taxon>
        <taxon>Halanaeroarchaeum</taxon>
    </lineage>
</organism>
<dbReference type="EMBL" id="CP011564">
    <property type="protein sequence ID" value="ALG83036.1"/>
    <property type="molecule type" value="Genomic_DNA"/>
</dbReference>
<proteinExistence type="predicted"/>
<dbReference type="KEGG" id="hsf:HLASA_2167"/>
<reference evidence="1 2" key="2">
    <citation type="journal article" date="2016" name="Stand. Genomic Sci.">
        <title>Complete genome sequence of 'Halanaeroarchaeum sulfurireducens' M27-SA2, a sulfur-reducing and acetate-oxidizing haloarchaeon from the deep-sea hypersaline anoxic lake Medee.</title>
        <authorList>
            <person name="Messina E."/>
            <person name="Sorokin D.Y."/>
            <person name="Kublanov I.V."/>
            <person name="Toshchakov S."/>
            <person name="Lopatina A."/>
            <person name="Arcadi E."/>
            <person name="Smedile F."/>
            <person name="La Spada G."/>
            <person name="La Cono V."/>
            <person name="Yakimov M.M."/>
        </authorList>
    </citation>
    <scope>NUCLEOTIDE SEQUENCE [LARGE SCALE GENOMIC DNA]</scope>
    <source>
        <strain evidence="1 2">M27-SA2</strain>
    </source>
</reference>
<dbReference type="AlphaFoldDB" id="A0A0N9MLZ5"/>
<dbReference type="GeneID" id="26011498"/>
<accession>A0A0N9MLZ5</accession>
<dbReference type="SUPFAM" id="SSF55144">
    <property type="entry name" value="LigT-like"/>
    <property type="match status" value="1"/>
</dbReference>
<dbReference type="Gene3D" id="3.90.1140.10">
    <property type="entry name" value="Cyclic phosphodiesterase"/>
    <property type="match status" value="1"/>
</dbReference>